<name>A0ACC0JF24_CHOFU</name>
<comment type="caution">
    <text evidence="1">The sequence shown here is derived from an EMBL/GenBank/DDBJ whole genome shotgun (WGS) entry which is preliminary data.</text>
</comment>
<proteinExistence type="predicted"/>
<protein>
    <submittedName>
        <fullName evidence="1">Uncharacterized protein</fullName>
    </submittedName>
</protein>
<evidence type="ECO:0000313" key="1">
    <source>
        <dbReference type="EMBL" id="KAI8422726.1"/>
    </source>
</evidence>
<gene>
    <name evidence="1" type="ORF">MSG28_006488</name>
</gene>
<dbReference type="Proteomes" id="UP001064048">
    <property type="component" value="Chromosome 10"/>
</dbReference>
<dbReference type="EMBL" id="CM046110">
    <property type="protein sequence ID" value="KAI8422726.1"/>
    <property type="molecule type" value="Genomic_DNA"/>
</dbReference>
<organism evidence="1 2">
    <name type="scientific">Choristoneura fumiferana</name>
    <name type="common">Spruce budworm moth</name>
    <name type="synonym">Archips fumiferana</name>
    <dbReference type="NCBI Taxonomy" id="7141"/>
    <lineage>
        <taxon>Eukaryota</taxon>
        <taxon>Metazoa</taxon>
        <taxon>Ecdysozoa</taxon>
        <taxon>Arthropoda</taxon>
        <taxon>Hexapoda</taxon>
        <taxon>Insecta</taxon>
        <taxon>Pterygota</taxon>
        <taxon>Neoptera</taxon>
        <taxon>Endopterygota</taxon>
        <taxon>Lepidoptera</taxon>
        <taxon>Glossata</taxon>
        <taxon>Ditrysia</taxon>
        <taxon>Tortricoidea</taxon>
        <taxon>Tortricidae</taxon>
        <taxon>Tortricinae</taxon>
        <taxon>Choristoneura</taxon>
    </lineage>
</organism>
<accession>A0ACC0JF24</accession>
<sequence length="938" mass="108124">MAIKFLLFVCLILLIDVNAYLEFEVPRQAFDMDLYKNVLDEELCKDQLGYIVANNSILMAQFLDAGIRTPRGILQGNFVDLGNYHECLAINANFEPLNIEGKYCMLNIPVAQDLELPLPEWPEEIPEFQWPELLPNTKQHRKMIRDIRSMQTQSKLHGQLIGIDTNVMRAILSLIILITILSTCYDFYYSLLKRDSKKASTVGKSFSLYTNTRRLVTYNSVPGALECLDGIRAIAMMWVIVGHTYSTDMTAPFYNASELFTPGPVMLTVSVEENLRYHRYYYINTLTRCTPFFIGMLFGYLLHIFKGKQIRIPVKQDSIYYLFEVSGPINWFLSLRMWKLPARISFAMYIFHYPLMHIVSASAVAPGYFTVAAYFYRFLSNYVASFVVAFMVTLLVDSPFSTLIKLALRGGAESEMASQSLRMAVCVPKACSTRQAINVLYTNITALGLEYTDDFCRLRNDKPFVPGDYTAMAIFGFIILITILCTGYDLFYTHIKIGVLDAGLRLPRGILKGNFMDFGNYHQCLEINADYQPSPIEGKYCMIHVPFTQPDFELPTLPEWPEEWPEWPEEWPEFPWPELLPNTKQHKELMRNIQKVQTQTKRYNQIIGTDMDLMRPKESQCSWKVILPLHEHPPPSDLQFGSRRTDPEDQSTYMQYYYVNTLTRCTPFFVEFEIPRNAFDTDLYENVLDEELCEIQLNYIANNNSMLRATFLDSGLRTPRGILQGNLVDYGNYHECIDISENFEPSVIEGKYCMINVPIVHDLELPTLPKWPEEWPEFPWPELIPKTKQHRQMVRNIKTVQARTKQYNQMFGTDTDMIRVAEDNPLAGQSFRLAVCLPKTCTTKQAIDTLLINTTALGLKFTDEFCRLKNDKPFVPGDYAAMGVFGFIILITILCTGYDIYYTHVLKEDPRKSSTLGKSFSVYNNTRRLLTFNSAPVH</sequence>
<evidence type="ECO:0000313" key="2">
    <source>
        <dbReference type="Proteomes" id="UP001064048"/>
    </source>
</evidence>
<reference evidence="1 2" key="1">
    <citation type="journal article" date="2022" name="Genome Biol. Evol.">
        <title>The Spruce Budworm Genome: Reconstructing the Evolutionary History of Antifreeze Proteins.</title>
        <authorList>
            <person name="Beliveau C."/>
            <person name="Gagne P."/>
            <person name="Picq S."/>
            <person name="Vernygora O."/>
            <person name="Keeling C.I."/>
            <person name="Pinkney K."/>
            <person name="Doucet D."/>
            <person name="Wen F."/>
            <person name="Johnston J.S."/>
            <person name="Maaroufi H."/>
            <person name="Boyle B."/>
            <person name="Laroche J."/>
            <person name="Dewar K."/>
            <person name="Juretic N."/>
            <person name="Blackburn G."/>
            <person name="Nisole A."/>
            <person name="Brunet B."/>
            <person name="Brandao M."/>
            <person name="Lumley L."/>
            <person name="Duan J."/>
            <person name="Quan G."/>
            <person name="Lucarotti C.J."/>
            <person name="Roe A.D."/>
            <person name="Sperling F.A.H."/>
            <person name="Levesque R.C."/>
            <person name="Cusson M."/>
        </authorList>
    </citation>
    <scope>NUCLEOTIDE SEQUENCE [LARGE SCALE GENOMIC DNA]</scope>
    <source>
        <strain evidence="1">Glfc:IPQL:Cfum</strain>
    </source>
</reference>
<keyword evidence="2" id="KW-1185">Reference proteome</keyword>